<evidence type="ECO:0000256" key="4">
    <source>
        <dbReference type="ARBA" id="ARBA00022517"/>
    </source>
</evidence>
<dbReference type="InterPro" id="IPR040309">
    <property type="entry name" value="Naf1"/>
</dbReference>
<evidence type="ECO:0000256" key="8">
    <source>
        <dbReference type="ARBA" id="ARBA00023242"/>
    </source>
</evidence>
<keyword evidence="8" id="KW-0539">Nucleus</keyword>
<dbReference type="GO" id="GO:0001522">
    <property type="term" value="P:pseudouridine synthesis"/>
    <property type="evidence" value="ECO:0007669"/>
    <property type="project" value="InterPro"/>
</dbReference>
<accession>A0A168GPH8</accession>
<evidence type="ECO:0000256" key="6">
    <source>
        <dbReference type="ARBA" id="ARBA00022553"/>
    </source>
</evidence>
<dbReference type="Gene3D" id="2.40.10.230">
    <property type="entry name" value="Probable tRNA pseudouridine synthase domain"/>
    <property type="match status" value="1"/>
</dbReference>
<dbReference type="AlphaFoldDB" id="A0A168GPH8"/>
<keyword evidence="7" id="KW-0694">RNA-binding</keyword>
<protein>
    <recommendedName>
        <fullName evidence="3">H/ACA ribonucleoprotein complex non-core subunit NAF1</fullName>
    </recommendedName>
</protein>
<dbReference type="OrthoDB" id="21550at2759"/>
<feature type="compositionally biased region" description="Polar residues" evidence="9">
    <location>
        <begin position="417"/>
        <end position="427"/>
    </location>
</feature>
<dbReference type="Pfam" id="PF04410">
    <property type="entry name" value="Gar1"/>
    <property type="match status" value="1"/>
</dbReference>
<name>A0A168GPH8_CORDF</name>
<dbReference type="PANTHER" id="PTHR31633">
    <property type="entry name" value="H/ACA RIBONUCLEOPROTEIN COMPLEX NON-CORE SUBUNIT NAF1"/>
    <property type="match status" value="1"/>
</dbReference>
<dbReference type="Proteomes" id="UP000076881">
    <property type="component" value="Unassembled WGS sequence"/>
</dbReference>
<dbReference type="InterPro" id="IPR038664">
    <property type="entry name" value="Gar1/Naf1_Cbf5-bd_sf"/>
</dbReference>
<keyword evidence="4" id="KW-0690">Ribosome biogenesis</keyword>
<feature type="compositionally biased region" description="Low complexity" evidence="9">
    <location>
        <begin position="111"/>
        <end position="126"/>
    </location>
</feature>
<dbReference type="InterPro" id="IPR009000">
    <property type="entry name" value="Transl_B-barrel_sf"/>
</dbReference>
<sequence>MSGFQIPGLGQAKPNETLPPLPPDLAAAAASAAGHEDLPDASEQQTTETTSAETPAPAPAPTTASALPPTTAHPETDPDAMVVDEQPPASPPSLTSALEAAIGGLGSADLAQPPAQEQAQPTEPVEMQTMPLQNDAGDNPEWEIDSSPYESSSESSSDSSSDDDSDNEGYELLGVEETARMLMEAEGGSDDDAGGPSGAKAGSGAQLRTKNEVADDAVTRPDVTITEAMPLEELGAVSQIVDNTALVTGITPGEYQVLDAGSVLCTASRVVVGAVAETIGKVTRPMYTVRFNGAEEMAALGCAVGTTLYYTPAHATFVFTEPLKGLKGSDASNLYDEEAGDEEVEFSDDEKEAEHKRAVKQKKKDKWKANNPEKAAAAAAARAKDHPLRQQHNVDAGLNYDDDDDDGPYKPLARPSSLASGPGSSQYDRPASSSSRQGGGGRRGGDFRGRGRGGGRGGRGGYARGGGGSSGNSSSRDGYALPPQGAHQQNHYAQPPAPPSMPQGAFGMQFPGWPPAPAPGAVPPPPPGWPVAAPAAAAVPPPLQVPGQQQQQGGAAGGLGIDPSVLAAVMAQFQAHVQSQGGQQAPAWGGQGR</sequence>
<comment type="similarity">
    <text evidence="2">Belongs to the NAF1 family.</text>
</comment>
<keyword evidence="5" id="KW-0698">rRNA processing</keyword>
<feature type="region of interest" description="Disordered" evidence="9">
    <location>
        <begin position="1"/>
        <end position="169"/>
    </location>
</feature>
<feature type="compositionally biased region" description="Low complexity" evidence="9">
    <location>
        <begin position="92"/>
        <end position="101"/>
    </location>
</feature>
<dbReference type="GO" id="GO:0006364">
    <property type="term" value="P:rRNA processing"/>
    <property type="evidence" value="ECO:0007669"/>
    <property type="project" value="UniProtKB-KW"/>
</dbReference>
<feature type="compositionally biased region" description="Acidic residues" evidence="9">
    <location>
        <begin position="337"/>
        <end position="351"/>
    </location>
</feature>
<evidence type="ECO:0000313" key="10">
    <source>
        <dbReference type="EMBL" id="OAA76749.1"/>
    </source>
</evidence>
<dbReference type="EMBL" id="AZHF01000004">
    <property type="protein sequence ID" value="OAA76749.1"/>
    <property type="molecule type" value="Genomic_DNA"/>
</dbReference>
<dbReference type="GO" id="GO:0003723">
    <property type="term" value="F:RNA binding"/>
    <property type="evidence" value="ECO:0007669"/>
    <property type="project" value="UniProtKB-KW"/>
</dbReference>
<gene>
    <name evidence="10" type="ORF">LEL_06433</name>
</gene>
<dbReference type="GO" id="GO:0005634">
    <property type="term" value="C:nucleus"/>
    <property type="evidence" value="ECO:0007669"/>
    <property type="project" value="UniProtKB-SubCell"/>
</dbReference>
<dbReference type="STRING" id="1081108.A0A168GPH8"/>
<reference evidence="10 11" key="1">
    <citation type="journal article" date="2016" name="Genome Biol. Evol.">
        <title>Divergent and convergent evolution of fungal pathogenicity.</title>
        <authorList>
            <person name="Shang Y."/>
            <person name="Xiao G."/>
            <person name="Zheng P."/>
            <person name="Cen K."/>
            <person name="Zhan S."/>
            <person name="Wang C."/>
        </authorList>
    </citation>
    <scope>NUCLEOTIDE SEQUENCE [LARGE SCALE GENOMIC DNA]</scope>
    <source>
        <strain evidence="10 11">RCEF 1005</strain>
    </source>
</reference>
<evidence type="ECO:0000256" key="3">
    <source>
        <dbReference type="ARBA" id="ARBA00021438"/>
    </source>
</evidence>
<dbReference type="GO" id="GO:0005732">
    <property type="term" value="C:sno(s)RNA-containing ribonucleoprotein complex"/>
    <property type="evidence" value="ECO:0007669"/>
    <property type="project" value="InterPro"/>
</dbReference>
<evidence type="ECO:0000256" key="7">
    <source>
        <dbReference type="ARBA" id="ARBA00022884"/>
    </source>
</evidence>
<feature type="compositionally biased region" description="Acidic residues" evidence="9">
    <location>
        <begin position="160"/>
        <end position="169"/>
    </location>
</feature>
<feature type="compositionally biased region" description="Gly residues" evidence="9">
    <location>
        <begin position="452"/>
        <end position="470"/>
    </location>
</feature>
<evidence type="ECO:0000256" key="9">
    <source>
        <dbReference type="SAM" id="MobiDB-lite"/>
    </source>
</evidence>
<evidence type="ECO:0000313" key="11">
    <source>
        <dbReference type="Proteomes" id="UP000076881"/>
    </source>
</evidence>
<evidence type="ECO:0000256" key="2">
    <source>
        <dbReference type="ARBA" id="ARBA00009801"/>
    </source>
</evidence>
<comment type="subcellular location">
    <subcellularLocation>
        <location evidence="1">Nucleus</location>
    </subcellularLocation>
</comment>
<feature type="compositionally biased region" description="Low complexity" evidence="9">
    <location>
        <begin position="41"/>
        <end position="72"/>
    </location>
</feature>
<feature type="region of interest" description="Disordered" evidence="9">
    <location>
        <begin position="186"/>
        <end position="209"/>
    </location>
</feature>
<dbReference type="GO" id="GO:0000493">
    <property type="term" value="P:box H/ACA snoRNP assembly"/>
    <property type="evidence" value="ECO:0007669"/>
    <property type="project" value="InterPro"/>
</dbReference>
<dbReference type="SUPFAM" id="SSF50447">
    <property type="entry name" value="Translation proteins"/>
    <property type="match status" value="1"/>
</dbReference>
<feature type="compositionally biased region" description="Basic residues" evidence="9">
    <location>
        <begin position="357"/>
        <end position="366"/>
    </location>
</feature>
<organism evidence="10 11">
    <name type="scientific">Akanthomyces lecanii RCEF 1005</name>
    <dbReference type="NCBI Taxonomy" id="1081108"/>
    <lineage>
        <taxon>Eukaryota</taxon>
        <taxon>Fungi</taxon>
        <taxon>Dikarya</taxon>
        <taxon>Ascomycota</taxon>
        <taxon>Pezizomycotina</taxon>
        <taxon>Sordariomycetes</taxon>
        <taxon>Hypocreomycetidae</taxon>
        <taxon>Hypocreales</taxon>
        <taxon>Cordycipitaceae</taxon>
        <taxon>Akanthomyces</taxon>
        <taxon>Cordyceps confragosa</taxon>
    </lineage>
</organism>
<feature type="compositionally biased region" description="Pro residues" evidence="9">
    <location>
        <begin position="512"/>
        <end position="529"/>
    </location>
</feature>
<keyword evidence="10" id="KW-0687">Ribonucleoprotein</keyword>
<feature type="region of interest" description="Disordered" evidence="9">
    <location>
        <begin position="337"/>
        <end position="561"/>
    </location>
</feature>
<keyword evidence="11" id="KW-1185">Reference proteome</keyword>
<feature type="compositionally biased region" description="Low complexity" evidence="9">
    <location>
        <begin position="24"/>
        <end position="33"/>
    </location>
</feature>
<feature type="compositionally biased region" description="Low complexity" evidence="9">
    <location>
        <begin position="145"/>
        <end position="159"/>
    </location>
</feature>
<proteinExistence type="inferred from homology"/>
<evidence type="ECO:0000256" key="1">
    <source>
        <dbReference type="ARBA" id="ARBA00004123"/>
    </source>
</evidence>
<dbReference type="PANTHER" id="PTHR31633:SF1">
    <property type="entry name" value="H_ACA RIBONUCLEOPROTEIN COMPLEX NON-CORE SUBUNIT NAF1"/>
    <property type="match status" value="1"/>
</dbReference>
<keyword evidence="6" id="KW-0597">Phosphoprotein</keyword>
<evidence type="ECO:0000256" key="5">
    <source>
        <dbReference type="ARBA" id="ARBA00022552"/>
    </source>
</evidence>
<comment type="caution">
    <text evidence="10">The sequence shown here is derived from an EMBL/GenBank/DDBJ whole genome shotgun (WGS) entry which is preliminary data.</text>
</comment>
<dbReference type="InterPro" id="IPR007504">
    <property type="entry name" value="H/ACA_rnp_Gar1/Naf1"/>
</dbReference>